<dbReference type="RefSeq" id="WP_212596127.1">
    <property type="nucleotide sequence ID" value="NZ_CP073587.1"/>
</dbReference>
<protein>
    <recommendedName>
        <fullName evidence="5">Integral membrane protein</fullName>
    </recommendedName>
</protein>
<feature type="transmembrane region" description="Helical" evidence="1">
    <location>
        <begin position="129"/>
        <end position="156"/>
    </location>
</feature>
<dbReference type="EMBL" id="CP073587">
    <property type="protein sequence ID" value="QUN07124.1"/>
    <property type="molecule type" value="Genomic_DNA"/>
</dbReference>
<evidence type="ECO:0000313" key="3">
    <source>
        <dbReference type="EMBL" id="QUN07124.1"/>
    </source>
</evidence>
<dbReference type="Proteomes" id="UP000679575">
    <property type="component" value="Chromosome"/>
</dbReference>
<sequence>MNSSSFLLRIRIVFATILLTSSLPAFADQTNGVLASVFVILGLGGFTLVNLALQLLFYFNGQYNSRRFVITHTSLSLLMPLIAAAMVLADNSSTAYLTLNLGLIIIAAALALLPLQLKNSPRRSGPHAGWIMLAAAAVLSLLSLLAWPLSVIAAILAWFTVNRQPQENRLFKSCRWLLILLPAGWCVYKLYYIWQLLLGS</sequence>
<name>A0ABX7YWQ2_9GAMM</name>
<feature type="transmembrane region" description="Helical" evidence="1">
    <location>
        <begin position="176"/>
        <end position="194"/>
    </location>
</feature>
<evidence type="ECO:0008006" key="5">
    <source>
        <dbReference type="Google" id="ProtNLM"/>
    </source>
</evidence>
<feature type="chain" id="PRO_5046641315" description="Integral membrane protein" evidence="2">
    <location>
        <begin position="28"/>
        <end position="200"/>
    </location>
</feature>
<feature type="transmembrane region" description="Helical" evidence="1">
    <location>
        <begin position="95"/>
        <end position="117"/>
    </location>
</feature>
<gene>
    <name evidence="3" type="ORF">KDN34_06750</name>
</gene>
<feature type="signal peptide" evidence="2">
    <location>
        <begin position="1"/>
        <end position="27"/>
    </location>
</feature>
<feature type="transmembrane region" description="Helical" evidence="1">
    <location>
        <begin position="69"/>
        <end position="89"/>
    </location>
</feature>
<feature type="transmembrane region" description="Helical" evidence="1">
    <location>
        <begin position="37"/>
        <end position="57"/>
    </location>
</feature>
<evidence type="ECO:0000313" key="4">
    <source>
        <dbReference type="Proteomes" id="UP000679575"/>
    </source>
</evidence>
<accession>A0ABX7YWQ2</accession>
<keyword evidence="1" id="KW-0812">Transmembrane</keyword>
<keyword evidence="1" id="KW-1133">Transmembrane helix</keyword>
<proteinExistence type="predicted"/>
<keyword evidence="4" id="KW-1185">Reference proteome</keyword>
<keyword evidence="1" id="KW-0472">Membrane</keyword>
<keyword evidence="2" id="KW-0732">Signal</keyword>
<reference evidence="3 4" key="1">
    <citation type="submission" date="2021-04" db="EMBL/GenBank/DDBJ databases">
        <title>Novel species identification of genus Shewanella.</title>
        <authorList>
            <person name="Liu G."/>
        </authorList>
    </citation>
    <scope>NUCLEOTIDE SEQUENCE [LARGE SCALE GENOMIC DNA]</scope>
    <source>
        <strain evidence="3 4">FJAT-54481</strain>
    </source>
</reference>
<evidence type="ECO:0000256" key="2">
    <source>
        <dbReference type="SAM" id="SignalP"/>
    </source>
</evidence>
<organism evidence="3 4">
    <name type="scientific">Shewanella yunxiaonensis</name>
    <dbReference type="NCBI Taxonomy" id="2829809"/>
    <lineage>
        <taxon>Bacteria</taxon>
        <taxon>Pseudomonadati</taxon>
        <taxon>Pseudomonadota</taxon>
        <taxon>Gammaproteobacteria</taxon>
        <taxon>Alteromonadales</taxon>
        <taxon>Shewanellaceae</taxon>
        <taxon>Shewanella</taxon>
    </lineage>
</organism>
<evidence type="ECO:0000256" key="1">
    <source>
        <dbReference type="SAM" id="Phobius"/>
    </source>
</evidence>